<organism evidence="1 2">
    <name type="scientific">Engystomops pustulosus</name>
    <name type="common">Tungara frog</name>
    <name type="synonym">Physalaemus pustulosus</name>
    <dbReference type="NCBI Taxonomy" id="76066"/>
    <lineage>
        <taxon>Eukaryota</taxon>
        <taxon>Metazoa</taxon>
        <taxon>Chordata</taxon>
        <taxon>Craniata</taxon>
        <taxon>Vertebrata</taxon>
        <taxon>Euteleostomi</taxon>
        <taxon>Amphibia</taxon>
        <taxon>Batrachia</taxon>
        <taxon>Anura</taxon>
        <taxon>Neobatrachia</taxon>
        <taxon>Hyloidea</taxon>
        <taxon>Leptodactylidae</taxon>
        <taxon>Leiuperinae</taxon>
        <taxon>Engystomops</taxon>
    </lineage>
</organism>
<accession>A0AAV7BGI5</accession>
<dbReference type="EMBL" id="WNYA01000005">
    <property type="protein sequence ID" value="KAG8571726.1"/>
    <property type="molecule type" value="Genomic_DNA"/>
</dbReference>
<evidence type="ECO:0000313" key="1">
    <source>
        <dbReference type="EMBL" id="KAG8571726.1"/>
    </source>
</evidence>
<evidence type="ECO:0000313" key="2">
    <source>
        <dbReference type="Proteomes" id="UP000824782"/>
    </source>
</evidence>
<dbReference type="Proteomes" id="UP000824782">
    <property type="component" value="Unassembled WGS sequence"/>
</dbReference>
<keyword evidence="2" id="KW-1185">Reference proteome</keyword>
<proteinExistence type="predicted"/>
<sequence length="109" mass="13034">MSHEEDYSHHINYLYIYPQFTSITRDRETTSFTFTLLHNKQRDGQDSRKDATLERLITWMIVQLGKQCLHLKNNLHSKSKSLNLTCLPKPRLLSQLPHHHHQLQQLLLY</sequence>
<dbReference type="AlphaFoldDB" id="A0AAV7BGI5"/>
<name>A0AAV7BGI5_ENGPU</name>
<comment type="caution">
    <text evidence="1">The sequence shown here is derived from an EMBL/GenBank/DDBJ whole genome shotgun (WGS) entry which is preliminary data.</text>
</comment>
<protein>
    <submittedName>
        <fullName evidence="1">Uncharacterized protein</fullName>
    </submittedName>
</protein>
<reference evidence="1" key="1">
    <citation type="thesis" date="2020" institute="ProQuest LLC" country="789 East Eisenhower Parkway, Ann Arbor, MI, USA">
        <title>Comparative Genomics and Chromosome Evolution.</title>
        <authorList>
            <person name="Mudd A.B."/>
        </authorList>
    </citation>
    <scope>NUCLEOTIDE SEQUENCE</scope>
    <source>
        <strain evidence="1">237g6f4</strain>
        <tissue evidence="1">Blood</tissue>
    </source>
</reference>
<gene>
    <name evidence="1" type="ORF">GDO81_011765</name>
</gene>